<dbReference type="EMBL" id="JADKPO010000005">
    <property type="protein sequence ID" value="MBF4767159.1"/>
    <property type="molecule type" value="Genomic_DNA"/>
</dbReference>
<dbReference type="Proteomes" id="UP000660668">
    <property type="component" value="Unassembled WGS sequence"/>
</dbReference>
<feature type="transmembrane region" description="Helical" evidence="1">
    <location>
        <begin position="261"/>
        <end position="279"/>
    </location>
</feature>
<keyword evidence="1" id="KW-1133">Transmembrane helix</keyword>
<feature type="transmembrane region" description="Helical" evidence="1">
    <location>
        <begin position="117"/>
        <end position="139"/>
    </location>
</feature>
<evidence type="ECO:0000313" key="2">
    <source>
        <dbReference type="EMBL" id="MBF4767159.1"/>
    </source>
</evidence>
<evidence type="ECO:0000256" key="1">
    <source>
        <dbReference type="SAM" id="Phobius"/>
    </source>
</evidence>
<dbReference type="AlphaFoldDB" id="A0A930YLK2"/>
<keyword evidence="1" id="KW-0472">Membrane</keyword>
<evidence type="ECO:0000313" key="3">
    <source>
        <dbReference type="Proteomes" id="UP000660668"/>
    </source>
</evidence>
<sequence>MNSAQQTITRTVRRPQASDPFPSLPLHLASVLAAVTIVTCSANLLVPDLLSGTSVMNGSAKGTSLVALLVAVPLLVLSVQRAWSGSARALAVTAGVAAYLVYNSVLFVFATPFNQAFLAYVAMLGLAVASLVGLGFTLWSRVDELVSDVPWWVPTYAWLVVLLNGAAWLARVIPATYDEDPTGWLAGTGLPTNPVIAQDLALWLPAMAWLGWGVWKGRAPAATLASAGLVFWVVEAVGVAVDQWWGHHADPMSSWASSGAVPMFLVLAVVGLLPAVRLLKAVPGRTLPLAPGPRK</sequence>
<feature type="transmembrane region" description="Helical" evidence="1">
    <location>
        <begin position="151"/>
        <end position="175"/>
    </location>
</feature>
<keyword evidence="3" id="KW-1185">Reference proteome</keyword>
<comment type="caution">
    <text evidence="2">The sequence shown here is derived from an EMBL/GenBank/DDBJ whole genome shotgun (WGS) entry which is preliminary data.</text>
</comment>
<accession>A0A930YLK2</accession>
<feature type="transmembrane region" description="Helical" evidence="1">
    <location>
        <begin position="222"/>
        <end position="241"/>
    </location>
</feature>
<feature type="transmembrane region" description="Helical" evidence="1">
    <location>
        <begin position="89"/>
        <end position="111"/>
    </location>
</feature>
<name>A0A930YLK2_9ACTN</name>
<dbReference type="RefSeq" id="WP_194695314.1">
    <property type="nucleotide sequence ID" value="NZ_JADKPO010000005.1"/>
</dbReference>
<keyword evidence="1" id="KW-0812">Transmembrane</keyword>
<feature type="transmembrane region" description="Helical" evidence="1">
    <location>
        <begin position="58"/>
        <end position="77"/>
    </location>
</feature>
<gene>
    <name evidence="2" type="ORF">ISU10_05205</name>
</gene>
<proteinExistence type="predicted"/>
<reference evidence="2" key="1">
    <citation type="submission" date="2020-11" db="EMBL/GenBank/DDBJ databases">
        <title>Nocardioides cynanchi sp. nov., isolated from soil of rhizosphere of Cynanchum wilfordii.</title>
        <authorList>
            <person name="Lee J.-S."/>
            <person name="Suh M.K."/>
            <person name="Kim J.-S."/>
        </authorList>
    </citation>
    <scope>NUCLEOTIDE SEQUENCE</scope>
    <source>
        <strain evidence="2">KCTC 19276</strain>
    </source>
</reference>
<protein>
    <submittedName>
        <fullName evidence="2">Uncharacterized protein</fullName>
    </submittedName>
</protein>
<feature type="transmembrane region" description="Helical" evidence="1">
    <location>
        <begin position="195"/>
        <end position="215"/>
    </location>
</feature>
<feature type="transmembrane region" description="Helical" evidence="1">
    <location>
        <begin position="21"/>
        <end position="46"/>
    </location>
</feature>
<organism evidence="2 3">
    <name type="scientific">Nocardioides agariphilus</name>
    <dbReference type="NCBI Taxonomy" id="433664"/>
    <lineage>
        <taxon>Bacteria</taxon>
        <taxon>Bacillati</taxon>
        <taxon>Actinomycetota</taxon>
        <taxon>Actinomycetes</taxon>
        <taxon>Propionibacteriales</taxon>
        <taxon>Nocardioidaceae</taxon>
        <taxon>Nocardioides</taxon>
    </lineage>
</organism>